<evidence type="ECO:0000313" key="3">
    <source>
        <dbReference type="EMBL" id="BDU49628.1"/>
    </source>
</evidence>
<dbReference type="InterPro" id="IPR001789">
    <property type="entry name" value="Sig_transdc_resp-reg_receiver"/>
</dbReference>
<accession>A0AAU9DBX2</accession>
<dbReference type="PROSITE" id="PS50110">
    <property type="entry name" value="RESPONSE_REGULATORY"/>
    <property type="match status" value="1"/>
</dbReference>
<dbReference type="Proteomes" id="UP001321582">
    <property type="component" value="Chromosome"/>
</dbReference>
<dbReference type="InterPro" id="IPR052048">
    <property type="entry name" value="ST_Response_Regulator"/>
</dbReference>
<dbReference type="Gene3D" id="3.40.50.2300">
    <property type="match status" value="1"/>
</dbReference>
<feature type="domain" description="Response regulatory" evidence="2">
    <location>
        <begin position="15"/>
        <end position="130"/>
    </location>
</feature>
<gene>
    <name evidence="3" type="ORF">HLVA_01970</name>
</gene>
<evidence type="ECO:0000259" key="2">
    <source>
        <dbReference type="PROSITE" id="PS50110"/>
    </source>
</evidence>
<name>A0AAU9DBX2_9FUSO</name>
<reference evidence="3 4" key="1">
    <citation type="submission" date="2022-11" db="EMBL/GenBank/DDBJ databases">
        <title>Haliovirga abyssi gen. nov., sp. nov., a mesophilic fermentative bacterium isolated from the Iheya North hydrothermal field and the proposal of Haliovirgaceae fam. nov.</title>
        <authorList>
            <person name="Miyazaki U."/>
            <person name="Tame A."/>
            <person name="Miyazaki J."/>
            <person name="Takai K."/>
            <person name="Sawayama S."/>
            <person name="Kitajima M."/>
            <person name="Okamoto A."/>
            <person name="Nakagawa S."/>
        </authorList>
    </citation>
    <scope>NUCLEOTIDE SEQUENCE [LARGE SCALE GENOMIC DNA]</scope>
    <source>
        <strain evidence="3 4">IC12</strain>
    </source>
</reference>
<dbReference type="RefSeq" id="WP_307904577.1">
    <property type="nucleotide sequence ID" value="NZ_AP027059.1"/>
</dbReference>
<evidence type="ECO:0000313" key="4">
    <source>
        <dbReference type="Proteomes" id="UP001321582"/>
    </source>
</evidence>
<protein>
    <submittedName>
        <fullName evidence="3">Response regulator</fullName>
    </submittedName>
</protein>
<keyword evidence="1" id="KW-0597">Phosphoprotein</keyword>
<evidence type="ECO:0000256" key="1">
    <source>
        <dbReference type="PROSITE-ProRule" id="PRU00169"/>
    </source>
</evidence>
<dbReference type="InterPro" id="IPR011006">
    <property type="entry name" value="CheY-like_superfamily"/>
</dbReference>
<feature type="modified residue" description="4-aspartylphosphate" evidence="1">
    <location>
        <position position="65"/>
    </location>
</feature>
<sequence length="133" mass="14631">MDEKIGVKENGIPYKILIVDDSPLIHKMIKKGLLPLGFEVVGDAKNGKEGVELYKKLNPDLVTMDVTMPIMDGVAASEEIMKINPNANILMLSAMGDNDIKKQAEEKGVRNFITKPFKKENLAKSVMDTLGMA</sequence>
<dbReference type="SUPFAM" id="SSF52172">
    <property type="entry name" value="CheY-like"/>
    <property type="match status" value="1"/>
</dbReference>
<keyword evidence="4" id="KW-1185">Reference proteome</keyword>
<organism evidence="3 4">
    <name type="scientific">Haliovirga abyssi</name>
    <dbReference type="NCBI Taxonomy" id="2996794"/>
    <lineage>
        <taxon>Bacteria</taxon>
        <taxon>Fusobacteriati</taxon>
        <taxon>Fusobacteriota</taxon>
        <taxon>Fusobacteriia</taxon>
        <taxon>Fusobacteriales</taxon>
        <taxon>Haliovirgaceae</taxon>
        <taxon>Haliovirga</taxon>
    </lineage>
</organism>
<proteinExistence type="predicted"/>
<dbReference type="AlphaFoldDB" id="A0AAU9DBX2"/>
<dbReference type="PANTHER" id="PTHR43228:SF1">
    <property type="entry name" value="TWO-COMPONENT RESPONSE REGULATOR ARR22"/>
    <property type="match status" value="1"/>
</dbReference>
<dbReference type="GO" id="GO:0000160">
    <property type="term" value="P:phosphorelay signal transduction system"/>
    <property type="evidence" value="ECO:0007669"/>
    <property type="project" value="InterPro"/>
</dbReference>
<dbReference type="EMBL" id="AP027059">
    <property type="protein sequence ID" value="BDU49628.1"/>
    <property type="molecule type" value="Genomic_DNA"/>
</dbReference>
<dbReference type="SMART" id="SM00448">
    <property type="entry name" value="REC"/>
    <property type="match status" value="1"/>
</dbReference>
<dbReference type="Pfam" id="PF00072">
    <property type="entry name" value="Response_reg"/>
    <property type="match status" value="1"/>
</dbReference>
<dbReference type="KEGG" id="haby:HLVA_01970"/>
<dbReference type="PANTHER" id="PTHR43228">
    <property type="entry name" value="TWO-COMPONENT RESPONSE REGULATOR"/>
    <property type="match status" value="1"/>
</dbReference>